<dbReference type="GO" id="GO:0009966">
    <property type="term" value="P:regulation of signal transduction"/>
    <property type="evidence" value="ECO:0007669"/>
    <property type="project" value="InterPro"/>
</dbReference>
<sequence>MTRTVSLCISADSICKYNKNIDQLTHAVYEISRSACMFKISEIILLNNNNKDNKDNKNTLIVASLLQFFITPRYLVKETFSNAFKNGTIPKNIFNKAKTLPLIPTIMEYLQPGINKDCNYREGISINKNVTKHRRKNADGKVLKIKKSIKTTKFVQIGSDKIMEIKSDNNSNDDEGSLPLNVRVTVDMKEKKVVGFKEAWGDKYCGYSVRICNDIIGLFTEVNTKLIGEDGYDMSILVKTCDFFNKKKTDDTMMLKEVSREDVKEKEHIVVVVVPKGQGQGQGQDPDQDENANEDVFDGTIRVPAGARNARIDASYKTESPNELDHEKAVFDRQQVIENTKINAKLTHDFSSSSSLDNINEIKQLQLKHDRGEKLSEEEQLRWDERNLLINEMEKSATMKIDEPKTPYEGGFDPNNDYYRTDNENENDEENKDKEDEEDDNDEFALGEGVDDTDDVKKGDIEVVTGTQPEVSPPEVSHELTAEEKHRLFEEKRKQHYHLKAAPLHHHDDNELEDED</sequence>
<dbReference type="GO" id="GO:0004864">
    <property type="term" value="F:protein phosphatase inhibitor activity"/>
    <property type="evidence" value="ECO:0007669"/>
    <property type="project" value="InterPro"/>
</dbReference>
<evidence type="ECO:0000256" key="2">
    <source>
        <dbReference type="SAM" id="MobiDB-lite"/>
    </source>
</evidence>
<dbReference type="EMBL" id="PUHW01000047">
    <property type="protein sequence ID" value="KAG0690068.1"/>
    <property type="molecule type" value="Genomic_DNA"/>
</dbReference>
<feature type="compositionally biased region" description="Acidic residues" evidence="2">
    <location>
        <begin position="424"/>
        <end position="454"/>
    </location>
</feature>
<organism evidence="3 4">
    <name type="scientific">Pichia californica</name>
    <dbReference type="NCBI Taxonomy" id="460514"/>
    <lineage>
        <taxon>Eukaryota</taxon>
        <taxon>Fungi</taxon>
        <taxon>Dikarya</taxon>
        <taxon>Ascomycota</taxon>
        <taxon>Saccharomycotina</taxon>
        <taxon>Pichiomycetes</taxon>
        <taxon>Pichiales</taxon>
        <taxon>Pichiaceae</taxon>
        <taxon>Pichia</taxon>
    </lineage>
</organism>
<reference evidence="3" key="1">
    <citation type="submission" date="2020-11" db="EMBL/GenBank/DDBJ databases">
        <title>Kefir isolates.</title>
        <authorList>
            <person name="Marcisauskas S."/>
            <person name="Kim Y."/>
            <person name="Blasche S."/>
        </authorList>
    </citation>
    <scope>NUCLEOTIDE SEQUENCE</scope>
    <source>
        <strain evidence="3">Olga-1</strain>
    </source>
</reference>
<dbReference type="Proteomes" id="UP000697127">
    <property type="component" value="Unassembled WGS sequence"/>
</dbReference>
<dbReference type="SUPFAM" id="SSF75217">
    <property type="entry name" value="alpha/beta knot"/>
    <property type="match status" value="1"/>
</dbReference>
<feature type="compositionally biased region" description="Basic and acidic residues" evidence="2">
    <location>
        <begin position="476"/>
        <end position="493"/>
    </location>
</feature>
<keyword evidence="4" id="KW-1185">Reference proteome</keyword>
<dbReference type="Pfam" id="PF04979">
    <property type="entry name" value="IPP-2"/>
    <property type="match status" value="1"/>
</dbReference>
<proteinExistence type="inferred from homology"/>
<dbReference type="InterPro" id="IPR029028">
    <property type="entry name" value="Alpha/beta_knot_MTases"/>
</dbReference>
<dbReference type="Pfam" id="PF02598">
    <property type="entry name" value="Methyltrn_RNA_3"/>
    <property type="match status" value="1"/>
</dbReference>
<dbReference type="InterPro" id="IPR007062">
    <property type="entry name" value="PPI-2"/>
</dbReference>
<dbReference type="InterPro" id="IPR029026">
    <property type="entry name" value="tRNA_m1G_MTases_N"/>
</dbReference>
<name>A0A9P6WQN0_9ASCO</name>
<comment type="caution">
    <text evidence="3">The sequence shown here is derived from an EMBL/GenBank/DDBJ whole genome shotgun (WGS) entry which is preliminary data.</text>
</comment>
<feature type="region of interest" description="Disordered" evidence="2">
    <location>
        <begin position="398"/>
        <end position="516"/>
    </location>
</feature>
<dbReference type="PANTHER" id="PTHR12150">
    <property type="entry name" value="CLASS IV SAM-BINDING METHYLTRANSFERASE-RELATED"/>
    <property type="match status" value="1"/>
</dbReference>
<dbReference type="PANTHER" id="PTHR12150:SF13">
    <property type="entry name" value="METHYLTRANSFERASE C9ORF114-RELATED"/>
    <property type="match status" value="1"/>
</dbReference>
<evidence type="ECO:0000256" key="1">
    <source>
        <dbReference type="ARBA" id="ARBA00009841"/>
    </source>
</evidence>
<evidence type="ECO:0000313" key="3">
    <source>
        <dbReference type="EMBL" id="KAG0690068.1"/>
    </source>
</evidence>
<protein>
    <submittedName>
        <fullName evidence="3">Uncharacterized protein</fullName>
    </submittedName>
</protein>
<dbReference type="AlphaFoldDB" id="A0A9P6WQN0"/>
<gene>
    <name evidence="3" type="ORF">C6P40_003894</name>
</gene>
<evidence type="ECO:0000313" key="4">
    <source>
        <dbReference type="Proteomes" id="UP000697127"/>
    </source>
</evidence>
<dbReference type="Gene3D" id="3.40.1280.10">
    <property type="match status" value="1"/>
</dbReference>
<dbReference type="InterPro" id="IPR003750">
    <property type="entry name" value="Put_MeTrfase-C9orf114-like"/>
</dbReference>
<comment type="similarity">
    <text evidence="1">Belongs to the class IV-like SAM-binding methyltransferase superfamily.</text>
</comment>
<accession>A0A9P6WQN0</accession>